<dbReference type="SUPFAM" id="SSF63867">
    <property type="entry name" value="MoeA C-terminal domain-like"/>
    <property type="match status" value="1"/>
</dbReference>
<evidence type="ECO:0000256" key="3">
    <source>
        <dbReference type="ARBA" id="ARBA00005046"/>
    </source>
</evidence>
<keyword evidence="7 10" id="KW-0500">Molybdenum</keyword>
<dbReference type="PROSITE" id="PS01079">
    <property type="entry name" value="MOCF_BIOSYNTHESIS_2"/>
    <property type="match status" value="1"/>
</dbReference>
<dbReference type="InterPro" id="IPR005110">
    <property type="entry name" value="MoeA_linker/N"/>
</dbReference>
<evidence type="ECO:0000256" key="5">
    <source>
        <dbReference type="ARBA" id="ARBA00013269"/>
    </source>
</evidence>
<dbReference type="InterPro" id="IPR001453">
    <property type="entry name" value="MoaB/Mog_dom"/>
</dbReference>
<dbReference type="UniPathway" id="UPA00344"/>
<evidence type="ECO:0000259" key="11">
    <source>
        <dbReference type="SMART" id="SM00852"/>
    </source>
</evidence>
<dbReference type="Pfam" id="PF03453">
    <property type="entry name" value="MoeA_N"/>
    <property type="match status" value="1"/>
</dbReference>
<dbReference type="InterPro" id="IPR036425">
    <property type="entry name" value="MoaB/Mog-like_dom_sf"/>
</dbReference>
<keyword evidence="10" id="KW-0460">Magnesium</keyword>
<comment type="similarity">
    <text evidence="4 10">Belongs to the MoeA family.</text>
</comment>
<feature type="domain" description="MoaB/Mog" evidence="11">
    <location>
        <begin position="179"/>
        <end position="316"/>
    </location>
</feature>
<dbReference type="PANTHER" id="PTHR10192:SF16">
    <property type="entry name" value="MOLYBDOPTERIN MOLYBDENUMTRANSFERASE"/>
    <property type="match status" value="1"/>
</dbReference>
<organism evidence="12 13">
    <name type="scientific">Moorella mulderi DSM 14980</name>
    <dbReference type="NCBI Taxonomy" id="1122241"/>
    <lineage>
        <taxon>Bacteria</taxon>
        <taxon>Bacillati</taxon>
        <taxon>Bacillota</taxon>
        <taxon>Clostridia</taxon>
        <taxon>Neomoorellales</taxon>
        <taxon>Neomoorellaceae</taxon>
        <taxon>Neomoorella</taxon>
    </lineage>
</organism>
<dbReference type="Gene3D" id="3.40.980.10">
    <property type="entry name" value="MoaB/Mog-like domain"/>
    <property type="match status" value="1"/>
</dbReference>
<evidence type="ECO:0000256" key="1">
    <source>
        <dbReference type="ARBA" id="ARBA00002901"/>
    </source>
</evidence>
<dbReference type="AlphaFoldDB" id="A0A151B0N9"/>
<evidence type="ECO:0000256" key="10">
    <source>
        <dbReference type="RuleBase" id="RU365090"/>
    </source>
</evidence>
<comment type="caution">
    <text evidence="12">The sequence shown here is derived from an EMBL/GenBank/DDBJ whole genome shotgun (WGS) entry which is preliminary data.</text>
</comment>
<proteinExistence type="inferred from homology"/>
<dbReference type="GO" id="GO:0005829">
    <property type="term" value="C:cytosol"/>
    <property type="evidence" value="ECO:0007669"/>
    <property type="project" value="TreeGrafter"/>
</dbReference>
<dbReference type="Gene3D" id="3.90.105.10">
    <property type="entry name" value="Molybdopterin biosynthesis moea protein, domain 2"/>
    <property type="match status" value="1"/>
</dbReference>
<dbReference type="Gene3D" id="2.40.340.10">
    <property type="entry name" value="MoeA, C-terminal, domain IV"/>
    <property type="match status" value="1"/>
</dbReference>
<accession>A0A151B0N9</accession>
<name>A0A151B0N9_9FIRM</name>
<dbReference type="InterPro" id="IPR036688">
    <property type="entry name" value="MoeA_C_domain_IV_sf"/>
</dbReference>
<dbReference type="Pfam" id="PF03454">
    <property type="entry name" value="MoeA_C"/>
    <property type="match status" value="1"/>
</dbReference>
<keyword evidence="13" id="KW-1185">Reference proteome</keyword>
<dbReference type="CDD" id="cd00887">
    <property type="entry name" value="MoeA"/>
    <property type="match status" value="1"/>
</dbReference>
<dbReference type="Gene3D" id="2.170.190.11">
    <property type="entry name" value="Molybdopterin biosynthesis moea protein, domain 3"/>
    <property type="match status" value="1"/>
</dbReference>
<dbReference type="SUPFAM" id="SSF63882">
    <property type="entry name" value="MoeA N-terminal region -like"/>
    <property type="match status" value="1"/>
</dbReference>
<comment type="cofactor">
    <cofactor evidence="10">
        <name>Mg(2+)</name>
        <dbReference type="ChEBI" id="CHEBI:18420"/>
    </cofactor>
</comment>
<evidence type="ECO:0000256" key="4">
    <source>
        <dbReference type="ARBA" id="ARBA00010763"/>
    </source>
</evidence>
<comment type="pathway">
    <text evidence="3 10">Cofactor biosynthesis; molybdopterin biosynthesis.</text>
</comment>
<dbReference type="GO" id="GO:0046872">
    <property type="term" value="F:metal ion binding"/>
    <property type="evidence" value="ECO:0007669"/>
    <property type="project" value="UniProtKB-UniRule"/>
</dbReference>
<gene>
    <name evidence="12" type="primary">moeA_1</name>
    <name evidence="12" type="ORF">MOMUL_00910</name>
</gene>
<comment type="function">
    <text evidence="1 10">Catalyzes the insertion of molybdate into adenylated molybdopterin with the concomitant release of AMP.</text>
</comment>
<dbReference type="GO" id="GO:0006777">
    <property type="term" value="P:Mo-molybdopterin cofactor biosynthetic process"/>
    <property type="evidence" value="ECO:0007669"/>
    <property type="project" value="UniProtKB-UniRule"/>
</dbReference>
<comment type="function">
    <text evidence="2">May be involved in the biosynthesis of molybdopterin.</text>
</comment>
<keyword evidence="10 12" id="KW-0808">Transferase</keyword>
<comment type="catalytic activity">
    <reaction evidence="9">
        <text>adenylyl-molybdopterin + molybdate = Mo-molybdopterin + AMP + H(+)</text>
        <dbReference type="Rhea" id="RHEA:35047"/>
        <dbReference type="ChEBI" id="CHEBI:15378"/>
        <dbReference type="ChEBI" id="CHEBI:36264"/>
        <dbReference type="ChEBI" id="CHEBI:62727"/>
        <dbReference type="ChEBI" id="CHEBI:71302"/>
        <dbReference type="ChEBI" id="CHEBI:456215"/>
        <dbReference type="EC" id="2.10.1.1"/>
    </reaction>
</comment>
<evidence type="ECO:0000256" key="6">
    <source>
        <dbReference type="ARBA" id="ARBA00021108"/>
    </source>
</evidence>
<dbReference type="GO" id="GO:0061599">
    <property type="term" value="F:molybdopterin molybdotransferase activity"/>
    <property type="evidence" value="ECO:0007669"/>
    <property type="project" value="UniProtKB-UniRule"/>
</dbReference>
<evidence type="ECO:0000256" key="2">
    <source>
        <dbReference type="ARBA" id="ARBA00003487"/>
    </source>
</evidence>
<evidence type="ECO:0000313" key="13">
    <source>
        <dbReference type="Proteomes" id="UP000075670"/>
    </source>
</evidence>
<reference evidence="12 13" key="1">
    <citation type="submission" date="2016-02" db="EMBL/GenBank/DDBJ databases">
        <title>Genome sequence of Moorella mulderi DSM 14980.</title>
        <authorList>
            <person name="Poehlein A."/>
            <person name="Daniel R."/>
        </authorList>
    </citation>
    <scope>NUCLEOTIDE SEQUENCE [LARGE SCALE GENOMIC DNA]</scope>
    <source>
        <strain evidence="12 13">DSM 14980</strain>
    </source>
</reference>
<sequence>MARKVFVTSRPWQEALEEFLGSLRSNGYLAGLPAEEIDVTRALGRVTAAPVYAAISSPHYPAAAMDGIAVRAEKTFGASEGEPLELALDREAVLVDTGDPLPEGFDAVIMIEEVTFKDKVAAVIRRPAVPGQNIRPVGEDITAGELLVPAGQALTPYDLGGLLSAGVTMVAVRPRPRVAILPTGTELVPPNPNPAPGQILESNGTMLAGLVTRWGGEPRVYPITPDDYQLLKERLLQALAESDLVLINAGSSAGREDYTARLVAELGQVLTHGVATRPGKPVILGIVEDKPVIGVPGYPVSAALCAELFARPVIYYRQGLEPPRRERVQAVLARKIYSPLGREEFVRVRLERERDRLVAIPTSRGAGTIMALARADGIVVVPRLAEGFAAGQEVTVYLLRPRETLLEELHTGARTIKGSYNLE</sequence>
<dbReference type="EC" id="2.10.1.1" evidence="5 10"/>
<dbReference type="InterPro" id="IPR038987">
    <property type="entry name" value="MoeA-like"/>
</dbReference>
<keyword evidence="10" id="KW-0479">Metal-binding</keyword>
<dbReference type="Pfam" id="PF00994">
    <property type="entry name" value="MoCF_biosynth"/>
    <property type="match status" value="1"/>
</dbReference>
<evidence type="ECO:0000256" key="8">
    <source>
        <dbReference type="ARBA" id="ARBA00023150"/>
    </source>
</evidence>
<dbReference type="NCBIfam" id="TIGR00177">
    <property type="entry name" value="molyb_syn"/>
    <property type="match status" value="1"/>
</dbReference>
<dbReference type="PANTHER" id="PTHR10192">
    <property type="entry name" value="MOLYBDOPTERIN BIOSYNTHESIS PROTEIN"/>
    <property type="match status" value="1"/>
</dbReference>
<dbReference type="RefSeq" id="WP_062280135.1">
    <property type="nucleotide sequence ID" value="NZ_LTBC01000001.1"/>
</dbReference>
<dbReference type="SMART" id="SM00852">
    <property type="entry name" value="MoCF_biosynth"/>
    <property type="match status" value="1"/>
</dbReference>
<dbReference type="InterPro" id="IPR008284">
    <property type="entry name" value="MoCF_biosynth_CS"/>
</dbReference>
<dbReference type="SUPFAM" id="SSF53218">
    <property type="entry name" value="Molybdenum cofactor biosynthesis proteins"/>
    <property type="match status" value="1"/>
</dbReference>
<evidence type="ECO:0000256" key="9">
    <source>
        <dbReference type="ARBA" id="ARBA00047317"/>
    </source>
</evidence>
<dbReference type="FunFam" id="2.40.340.10:FF:000005">
    <property type="entry name" value="Molybdopterin molybdenumtransferase MoeA"/>
    <property type="match status" value="1"/>
</dbReference>
<dbReference type="InterPro" id="IPR036135">
    <property type="entry name" value="MoeA_linker/N_sf"/>
</dbReference>
<evidence type="ECO:0000256" key="7">
    <source>
        <dbReference type="ARBA" id="ARBA00022505"/>
    </source>
</evidence>
<evidence type="ECO:0000313" key="12">
    <source>
        <dbReference type="EMBL" id="KYH33390.1"/>
    </source>
</evidence>
<dbReference type="EMBL" id="LTBC01000001">
    <property type="protein sequence ID" value="KYH33390.1"/>
    <property type="molecule type" value="Genomic_DNA"/>
</dbReference>
<dbReference type="InterPro" id="IPR005111">
    <property type="entry name" value="MoeA_C_domain_IV"/>
</dbReference>
<dbReference type="PATRIC" id="fig|1122241.3.peg.101"/>
<keyword evidence="8 10" id="KW-0501">Molybdenum cofactor biosynthesis</keyword>
<protein>
    <recommendedName>
        <fullName evidence="6 10">Molybdopterin molybdenumtransferase</fullName>
        <ecNumber evidence="5 10">2.10.1.1</ecNumber>
    </recommendedName>
</protein>
<dbReference type="Proteomes" id="UP000075670">
    <property type="component" value="Unassembled WGS sequence"/>
</dbReference>